<dbReference type="InterPro" id="IPR042099">
    <property type="entry name" value="ANL_N_sf"/>
</dbReference>
<feature type="domain" description="AMP-dependent synthetase/ligase" evidence="1">
    <location>
        <begin position="40"/>
        <end position="237"/>
    </location>
</feature>
<comment type="caution">
    <text evidence="2">The sequence shown here is derived from an EMBL/GenBank/DDBJ whole genome shotgun (WGS) entry which is preliminary data.</text>
</comment>
<accession>A0A6N6VT37</accession>
<dbReference type="Gene3D" id="3.30.300.30">
    <property type="match status" value="1"/>
</dbReference>
<keyword evidence="3" id="KW-1185">Reference proteome</keyword>
<evidence type="ECO:0000313" key="3">
    <source>
        <dbReference type="Proteomes" id="UP000437748"/>
    </source>
</evidence>
<proteinExistence type="predicted"/>
<evidence type="ECO:0000313" key="2">
    <source>
        <dbReference type="EMBL" id="KAB8038716.1"/>
    </source>
</evidence>
<dbReference type="SUPFAM" id="SSF56801">
    <property type="entry name" value="Acetyl-CoA synthetase-like"/>
    <property type="match status" value="1"/>
</dbReference>
<dbReference type="PANTHER" id="PTHR43201">
    <property type="entry name" value="ACYL-COA SYNTHETASE"/>
    <property type="match status" value="1"/>
</dbReference>
<name>A0A6N6VT37_9BACT</name>
<sequence length="393" mass="44433">MKIDWLSNESHVFLNPKALPLHNLSLNKVIKDYSLESHIILATSGSTALNSSEMKFVALSKNAILNSSKSVNNHLDCTKNDILLNALPYFHIGGLSLYSRSYLSGAKLINVYSDSLKWDANYFIQEIIKNKVTIASLVPTQIYDLINQNLTSPPSLRAVVVGGGALSKSLYDKAKKLNWPLLPSYGMTECASQIATAAINFKWETTYPELKILDHLNVKKNEYGNLSISGSSLLTGYIILKNNETQFLDVKTHISNESDKYLITSDIGNIKDSFLQIYGRSDDVIKVSGENVSLSRLDHILLDLKTELEYNDDAAVIYEKDERLENKISLVFTKDNIKSSKLFDQIKNEFNKRVFPFEKIKNIYFIDKIPRTELGKLKRNQLICDLSKNNHQL</sequence>
<dbReference type="PANTHER" id="PTHR43201:SF32">
    <property type="entry name" value="2-SUCCINYLBENZOATE--COA LIGASE, CHLOROPLASTIC_PEROXISOMAL"/>
    <property type="match status" value="1"/>
</dbReference>
<dbReference type="Pfam" id="PF00501">
    <property type="entry name" value="AMP-binding"/>
    <property type="match status" value="1"/>
</dbReference>
<dbReference type="InterPro" id="IPR045851">
    <property type="entry name" value="AMP-bd_C_sf"/>
</dbReference>
<dbReference type="Proteomes" id="UP000437748">
    <property type="component" value="Unassembled WGS sequence"/>
</dbReference>
<protein>
    <submittedName>
        <fullName evidence="2">AMP-binding protein</fullName>
    </submittedName>
</protein>
<dbReference type="EMBL" id="WFLM01000003">
    <property type="protein sequence ID" value="KAB8038716.1"/>
    <property type="molecule type" value="Genomic_DNA"/>
</dbReference>
<dbReference type="AlphaFoldDB" id="A0A6N6VT37"/>
<dbReference type="OrthoDB" id="5289012at2"/>
<gene>
    <name evidence="2" type="ORF">GCL60_07585</name>
</gene>
<evidence type="ECO:0000259" key="1">
    <source>
        <dbReference type="Pfam" id="PF00501"/>
    </source>
</evidence>
<dbReference type="Gene3D" id="3.40.50.12780">
    <property type="entry name" value="N-terminal domain of ligase-like"/>
    <property type="match status" value="1"/>
</dbReference>
<dbReference type="GO" id="GO:0006631">
    <property type="term" value="P:fatty acid metabolic process"/>
    <property type="evidence" value="ECO:0007669"/>
    <property type="project" value="TreeGrafter"/>
</dbReference>
<dbReference type="InterPro" id="IPR000873">
    <property type="entry name" value="AMP-dep_synth/lig_dom"/>
</dbReference>
<reference evidence="2 3" key="1">
    <citation type="submission" date="2019-10" db="EMBL/GenBank/DDBJ databases">
        <title>New species of Slilvanegrellaceae.</title>
        <authorList>
            <person name="Pitt A."/>
            <person name="Hahn M.W."/>
        </authorList>
    </citation>
    <scope>NUCLEOTIDE SEQUENCE [LARGE SCALE GENOMIC DNA]</scope>
    <source>
        <strain evidence="2 3">SP-Ram-0.45-NSY-1</strain>
    </source>
</reference>
<dbReference type="RefSeq" id="WP_153419976.1">
    <property type="nucleotide sequence ID" value="NZ_WFLM01000003.1"/>
</dbReference>
<dbReference type="GO" id="GO:0031956">
    <property type="term" value="F:medium-chain fatty acid-CoA ligase activity"/>
    <property type="evidence" value="ECO:0007669"/>
    <property type="project" value="TreeGrafter"/>
</dbReference>
<organism evidence="2 3">
    <name type="scientific">Silvanigrella paludirubra</name>
    <dbReference type="NCBI Taxonomy" id="2499159"/>
    <lineage>
        <taxon>Bacteria</taxon>
        <taxon>Pseudomonadati</taxon>
        <taxon>Bdellovibrionota</taxon>
        <taxon>Oligoflexia</taxon>
        <taxon>Silvanigrellales</taxon>
        <taxon>Silvanigrellaceae</taxon>
        <taxon>Silvanigrella</taxon>
    </lineage>
</organism>